<evidence type="ECO:0000259" key="5">
    <source>
        <dbReference type="PROSITE" id="PS50102"/>
    </source>
</evidence>
<feature type="domain" description="RRM" evidence="5">
    <location>
        <begin position="125"/>
        <end position="208"/>
    </location>
</feature>
<dbReference type="OrthoDB" id="19742at2759"/>
<dbReference type="EMBL" id="SNRW01008567">
    <property type="protein sequence ID" value="KAA6379329.1"/>
    <property type="molecule type" value="Genomic_DNA"/>
</dbReference>
<proteinExistence type="predicted"/>
<evidence type="ECO:0000256" key="1">
    <source>
        <dbReference type="ARBA" id="ARBA00022737"/>
    </source>
</evidence>
<dbReference type="Pfam" id="PF00076">
    <property type="entry name" value="RRM_1"/>
    <property type="match status" value="4"/>
</dbReference>
<name>A0A5J4V9U1_9EUKA</name>
<dbReference type="Proteomes" id="UP000324800">
    <property type="component" value="Unassembled WGS sequence"/>
</dbReference>
<keyword evidence="1" id="KW-0677">Repeat</keyword>
<organism evidence="6 7">
    <name type="scientific">Streblomastix strix</name>
    <dbReference type="NCBI Taxonomy" id="222440"/>
    <lineage>
        <taxon>Eukaryota</taxon>
        <taxon>Metamonada</taxon>
        <taxon>Preaxostyla</taxon>
        <taxon>Oxymonadida</taxon>
        <taxon>Streblomastigidae</taxon>
        <taxon>Streblomastix</taxon>
    </lineage>
</organism>
<evidence type="ECO:0000256" key="3">
    <source>
        <dbReference type="PROSITE-ProRule" id="PRU00176"/>
    </source>
</evidence>
<feature type="region of interest" description="Disordered" evidence="4">
    <location>
        <begin position="88"/>
        <end position="117"/>
    </location>
</feature>
<evidence type="ECO:0000256" key="2">
    <source>
        <dbReference type="ARBA" id="ARBA00022884"/>
    </source>
</evidence>
<protein>
    <submittedName>
        <fullName evidence="6">Putative polyadenylate-binding protein 1</fullName>
    </submittedName>
</protein>
<dbReference type="AlphaFoldDB" id="A0A5J4V9U1"/>
<dbReference type="Gene3D" id="3.30.70.330">
    <property type="match status" value="4"/>
</dbReference>
<sequence>MAQWEVLVSWKGGKLTKGQLIKHFEKFDPIDVIIEQTEQPSNQNNALIRFHTQKQAELARDETNGNILNGVEIEVVIKVKDKIEPETLKRNLSPQKSNQSTESSSQPPIEQDQNIKNSQQDQFQATIYIGNLSPDAVEQDLSDFFIQGLKDPNCLKSVKLCRNRFPPYKSLKYGYINFTDQEFAQKALKELNYKHIKGNPCRLMEYRKDSNQRNKTEGNLFVSNLPINFQPKELSDLFSGAGNILSVRISNNPYNDKLNGYVQFKTQQEADNAIEKFNNIYIHGKKIVVERFNPNKNEQRTVVISNLSINISDDKVIELMSQFGTVQSINSTQSKNNSQERVVFVQFDAEQSAQLY</sequence>
<feature type="domain" description="RRM" evidence="5">
    <location>
        <begin position="300"/>
        <end position="356"/>
    </location>
</feature>
<accession>A0A5J4V9U1</accession>
<evidence type="ECO:0000256" key="4">
    <source>
        <dbReference type="SAM" id="MobiDB-lite"/>
    </source>
</evidence>
<evidence type="ECO:0000313" key="7">
    <source>
        <dbReference type="Proteomes" id="UP000324800"/>
    </source>
</evidence>
<dbReference type="InterPro" id="IPR000504">
    <property type="entry name" value="RRM_dom"/>
</dbReference>
<dbReference type="PROSITE" id="PS50102">
    <property type="entry name" value="RRM"/>
    <property type="match status" value="3"/>
</dbReference>
<dbReference type="PANTHER" id="PTHR24012">
    <property type="entry name" value="RNA BINDING PROTEIN"/>
    <property type="match status" value="1"/>
</dbReference>
<dbReference type="InterPro" id="IPR035979">
    <property type="entry name" value="RBD_domain_sf"/>
</dbReference>
<feature type="domain" description="RRM" evidence="5">
    <location>
        <begin position="218"/>
        <end position="294"/>
    </location>
</feature>
<dbReference type="InterPro" id="IPR012677">
    <property type="entry name" value="Nucleotide-bd_a/b_plait_sf"/>
</dbReference>
<keyword evidence="2 3" id="KW-0694">RNA-binding</keyword>
<evidence type="ECO:0000313" key="6">
    <source>
        <dbReference type="EMBL" id="KAA6379329.1"/>
    </source>
</evidence>
<dbReference type="SUPFAM" id="SSF54928">
    <property type="entry name" value="RNA-binding domain, RBD"/>
    <property type="match status" value="3"/>
</dbReference>
<reference evidence="6 7" key="1">
    <citation type="submission" date="2019-03" db="EMBL/GenBank/DDBJ databases">
        <title>Single cell metagenomics reveals metabolic interactions within the superorganism composed of flagellate Streblomastix strix and complex community of Bacteroidetes bacteria on its surface.</title>
        <authorList>
            <person name="Treitli S.C."/>
            <person name="Kolisko M."/>
            <person name="Husnik F."/>
            <person name="Keeling P."/>
            <person name="Hampl V."/>
        </authorList>
    </citation>
    <scope>NUCLEOTIDE SEQUENCE [LARGE SCALE GENOMIC DNA]</scope>
    <source>
        <strain evidence="6">ST1C</strain>
    </source>
</reference>
<feature type="compositionally biased region" description="Polar residues" evidence="4">
    <location>
        <begin position="90"/>
        <end position="117"/>
    </location>
</feature>
<gene>
    <name evidence="6" type="ORF">EZS28_025144</name>
</gene>
<dbReference type="CDD" id="cd00590">
    <property type="entry name" value="RRM_SF"/>
    <property type="match status" value="3"/>
</dbReference>
<dbReference type="SMART" id="SM00360">
    <property type="entry name" value="RRM"/>
    <property type="match status" value="3"/>
</dbReference>
<dbReference type="GO" id="GO:0003723">
    <property type="term" value="F:RNA binding"/>
    <property type="evidence" value="ECO:0007669"/>
    <property type="project" value="UniProtKB-UniRule"/>
</dbReference>
<comment type="caution">
    <text evidence="6">The sequence shown here is derived from an EMBL/GenBank/DDBJ whole genome shotgun (WGS) entry which is preliminary data.</text>
</comment>